<accession>A0A7G9GAS7</accession>
<keyword evidence="1" id="KW-0472">Membrane</keyword>
<keyword evidence="1" id="KW-0812">Transmembrane</keyword>
<sequence>MPDWASEFLTGGFGQGLMVPWNWCMMVAYQLMGYQFDFKESYMEQFMGNLSNFFGGTPLFSIQDIYEWFLSAGLVLLNLFCLIGFCRQASRLRENVTTEMWIELFIKAIMGNALMLFGLPILQSLLGVASTTSTIFLDKSEVQIVPDNIDIGAVLAYILIGILFVLASIVCGIMIVITVLSRIINIYILACVMPIAGATLAGGGELERTAWAWLKTFLSYCFEIVIIALVFRLGGYFNAILQDWAIGAENGWFDGFLSVIASAVYMVFLTISVKNAGGLLRKAFDLR</sequence>
<dbReference type="EMBL" id="CP060635">
    <property type="protein sequence ID" value="QNM07909.1"/>
    <property type="molecule type" value="Genomic_DNA"/>
</dbReference>
<organism evidence="2 3">
    <name type="scientific">Wansuia hejianensis</name>
    <dbReference type="NCBI Taxonomy" id="2763667"/>
    <lineage>
        <taxon>Bacteria</taxon>
        <taxon>Bacillati</taxon>
        <taxon>Bacillota</taxon>
        <taxon>Clostridia</taxon>
        <taxon>Lachnospirales</taxon>
        <taxon>Lachnospiraceae</taxon>
        <taxon>Wansuia</taxon>
    </lineage>
</organism>
<gene>
    <name evidence="2" type="ORF">H9Q79_13450</name>
</gene>
<keyword evidence="1" id="KW-1133">Transmembrane helix</keyword>
<feature type="transmembrane region" description="Helical" evidence="1">
    <location>
        <begin position="184"/>
        <end position="204"/>
    </location>
</feature>
<dbReference type="KEGG" id="whj:H9Q79_13450"/>
<keyword evidence="3" id="KW-1185">Reference proteome</keyword>
<evidence type="ECO:0000313" key="3">
    <source>
        <dbReference type="Proteomes" id="UP000515860"/>
    </source>
</evidence>
<proteinExistence type="predicted"/>
<name>A0A7G9GAS7_9FIRM</name>
<feature type="transmembrane region" description="Helical" evidence="1">
    <location>
        <begin position="68"/>
        <end position="87"/>
    </location>
</feature>
<dbReference type="RefSeq" id="WP_118648698.1">
    <property type="nucleotide sequence ID" value="NZ_CP060635.1"/>
</dbReference>
<protein>
    <submittedName>
        <fullName evidence="2">Uncharacterized protein</fullName>
    </submittedName>
</protein>
<dbReference type="AlphaFoldDB" id="A0A7G9GAS7"/>
<evidence type="ECO:0000256" key="1">
    <source>
        <dbReference type="SAM" id="Phobius"/>
    </source>
</evidence>
<feature type="transmembrane region" description="Helical" evidence="1">
    <location>
        <begin position="108"/>
        <end position="131"/>
    </location>
</feature>
<feature type="transmembrane region" description="Helical" evidence="1">
    <location>
        <begin position="151"/>
        <end position="177"/>
    </location>
</feature>
<evidence type="ECO:0000313" key="2">
    <source>
        <dbReference type="EMBL" id="QNM07909.1"/>
    </source>
</evidence>
<dbReference type="Proteomes" id="UP000515860">
    <property type="component" value="Chromosome"/>
</dbReference>
<reference evidence="2 3" key="1">
    <citation type="submission" date="2020-08" db="EMBL/GenBank/DDBJ databases">
        <authorList>
            <person name="Liu C."/>
            <person name="Sun Q."/>
        </authorList>
    </citation>
    <scope>NUCLEOTIDE SEQUENCE [LARGE SCALE GENOMIC DNA]</scope>
    <source>
        <strain evidence="2 3">NSJ-29</strain>
    </source>
</reference>
<feature type="transmembrane region" description="Helical" evidence="1">
    <location>
        <begin position="210"/>
        <end position="231"/>
    </location>
</feature>
<feature type="transmembrane region" description="Helical" evidence="1">
    <location>
        <begin position="252"/>
        <end position="273"/>
    </location>
</feature>
<feature type="transmembrane region" description="Helical" evidence="1">
    <location>
        <begin position="12"/>
        <end position="34"/>
    </location>
</feature>